<feature type="coiled-coil region" evidence="1">
    <location>
        <begin position="46"/>
        <end position="80"/>
    </location>
</feature>
<name>A0AAW0CTE9_9AGAR</name>
<evidence type="ECO:0008006" key="4">
    <source>
        <dbReference type="Google" id="ProtNLM"/>
    </source>
</evidence>
<protein>
    <recommendedName>
        <fullName evidence="4">F-box domain-containing protein</fullName>
    </recommendedName>
</protein>
<accession>A0AAW0CTE9</accession>
<reference evidence="2 3" key="1">
    <citation type="journal article" date="2024" name="J Genomics">
        <title>Draft genome sequencing and assembly of Favolaschia claudopus CIRM-BRFM 2984 isolated from oak limbs.</title>
        <authorList>
            <person name="Navarro D."/>
            <person name="Drula E."/>
            <person name="Chaduli D."/>
            <person name="Cazenave R."/>
            <person name="Ahrendt S."/>
            <person name="Wang J."/>
            <person name="Lipzen A."/>
            <person name="Daum C."/>
            <person name="Barry K."/>
            <person name="Grigoriev I.V."/>
            <person name="Favel A."/>
            <person name="Rosso M.N."/>
            <person name="Martin F."/>
        </authorList>
    </citation>
    <scope>NUCLEOTIDE SEQUENCE [LARGE SCALE GENOMIC DNA]</scope>
    <source>
        <strain evidence="2 3">CIRM-BRFM 2984</strain>
    </source>
</reference>
<dbReference type="SUPFAM" id="SSF52047">
    <property type="entry name" value="RNI-like"/>
    <property type="match status" value="1"/>
</dbReference>
<organism evidence="2 3">
    <name type="scientific">Favolaschia claudopus</name>
    <dbReference type="NCBI Taxonomy" id="2862362"/>
    <lineage>
        <taxon>Eukaryota</taxon>
        <taxon>Fungi</taxon>
        <taxon>Dikarya</taxon>
        <taxon>Basidiomycota</taxon>
        <taxon>Agaricomycotina</taxon>
        <taxon>Agaricomycetes</taxon>
        <taxon>Agaricomycetidae</taxon>
        <taxon>Agaricales</taxon>
        <taxon>Marasmiineae</taxon>
        <taxon>Mycenaceae</taxon>
        <taxon>Favolaschia</taxon>
    </lineage>
</organism>
<comment type="caution">
    <text evidence="2">The sequence shown here is derived from an EMBL/GenBank/DDBJ whole genome shotgun (WGS) entry which is preliminary data.</text>
</comment>
<dbReference type="Proteomes" id="UP001362999">
    <property type="component" value="Unassembled WGS sequence"/>
</dbReference>
<proteinExistence type="predicted"/>
<dbReference type="AlphaFoldDB" id="A0AAW0CTE9"/>
<sequence>MSNVEDLSAVDELLKTNDPPAEAQVPAVQKSLETRLDRLAVFRAKKEAIHEEVIALRSQLADLEDELKALEKAIDSVEVDILAHASVLSVVRRIAPEILGEIFRLTLPHTRRVGARVASVAPWLLCHVSRNWRAVARGDALLWSHIRVNTISPIPDQAHPLCPLETQIRLSANAPLTIDFFVGPGVHRHGNRHVPHIRRLLDAIVRQSNRWEIARLYWSADSSDSLASLAGIVAQLAQLRHLAFHPYLRTTELPVALLSIFAAAPALREVLLTDDGFCSPSPQLELPWPQLTLLRLCSSQSYLFKSLPRAVNLMECAIGPIQGIADPCFDVLLLPSLRRLTLYRTEPWLGLKTPLLEYLHLEGPIDPIPQILSSNPLPHLKSLKLTEIMSDAPTTLPILLRHVPHTLTELDVYFDYDRDDDLEDISSDAERGFISAFVAAMKRSHTLCVTLFPRLTLLRIGLPYEFEYTDELDGSLFEMVASRWKRVTDSGPGEVP</sequence>
<dbReference type="EMBL" id="JAWWNJ010000013">
    <property type="protein sequence ID" value="KAK7042092.1"/>
    <property type="molecule type" value="Genomic_DNA"/>
</dbReference>
<gene>
    <name evidence="2" type="ORF">R3P38DRAFT_2888522</name>
</gene>
<evidence type="ECO:0000256" key="1">
    <source>
        <dbReference type="SAM" id="Coils"/>
    </source>
</evidence>
<keyword evidence="1" id="KW-0175">Coiled coil</keyword>
<evidence type="ECO:0000313" key="2">
    <source>
        <dbReference type="EMBL" id="KAK7042092.1"/>
    </source>
</evidence>
<keyword evidence="3" id="KW-1185">Reference proteome</keyword>
<feature type="non-terminal residue" evidence="2">
    <location>
        <position position="496"/>
    </location>
</feature>
<evidence type="ECO:0000313" key="3">
    <source>
        <dbReference type="Proteomes" id="UP001362999"/>
    </source>
</evidence>